<dbReference type="Proteomes" id="UP000003835">
    <property type="component" value="Unassembled WGS sequence"/>
</dbReference>
<keyword evidence="2" id="KW-0904">Protein phosphatase</keyword>
<dbReference type="PROSITE" id="PS50056">
    <property type="entry name" value="TYR_PHOSPHATASE_2"/>
    <property type="match status" value="1"/>
</dbReference>
<dbReference type="PANTHER" id="PTHR10159:SF519">
    <property type="entry name" value="DUAL SPECIFICITY PROTEIN PHOSPHATASE MPK3"/>
    <property type="match status" value="1"/>
</dbReference>
<dbReference type="EMBL" id="DS989845">
    <property type="protein sequence ID" value="EDX76986.1"/>
    <property type="molecule type" value="Genomic_DNA"/>
</dbReference>
<dbReference type="InterPro" id="IPR000387">
    <property type="entry name" value="Tyr_Pase_dom"/>
</dbReference>
<keyword evidence="1" id="KW-0378">Hydrolase</keyword>
<evidence type="ECO:0000259" key="4">
    <source>
        <dbReference type="PROSITE" id="PS50056"/>
    </source>
</evidence>
<dbReference type="PANTHER" id="PTHR10159">
    <property type="entry name" value="DUAL SPECIFICITY PROTEIN PHOSPHATASE"/>
    <property type="match status" value="1"/>
</dbReference>
<proteinExistence type="predicted"/>
<dbReference type="GO" id="GO:0005737">
    <property type="term" value="C:cytoplasm"/>
    <property type="evidence" value="ECO:0007669"/>
    <property type="project" value="TreeGrafter"/>
</dbReference>
<dbReference type="InterPro" id="IPR029021">
    <property type="entry name" value="Prot-tyrosine_phosphatase-like"/>
</dbReference>
<evidence type="ECO:0000256" key="2">
    <source>
        <dbReference type="ARBA" id="ARBA00022912"/>
    </source>
</evidence>
<dbReference type="eggNOG" id="COG2453">
    <property type="taxonomic scope" value="Bacteria"/>
</dbReference>
<organism evidence="5 6">
    <name type="scientific">Coleofasciculus chthonoplastes PCC 7420</name>
    <dbReference type="NCBI Taxonomy" id="118168"/>
    <lineage>
        <taxon>Bacteria</taxon>
        <taxon>Bacillati</taxon>
        <taxon>Cyanobacteriota</taxon>
        <taxon>Cyanophyceae</taxon>
        <taxon>Coleofasciculales</taxon>
        <taxon>Coleofasciculaceae</taxon>
        <taxon>Coleofasciculus</taxon>
    </lineage>
</organism>
<dbReference type="GO" id="GO:0004721">
    <property type="term" value="F:phosphoprotein phosphatase activity"/>
    <property type="evidence" value="ECO:0007669"/>
    <property type="project" value="UniProtKB-KW"/>
</dbReference>
<gene>
    <name evidence="5" type="ORF">MC7420_1989</name>
</gene>
<feature type="domain" description="Tyrosine specific protein phosphatases" evidence="4">
    <location>
        <begin position="173"/>
        <end position="235"/>
    </location>
</feature>
<dbReference type="InterPro" id="IPR000340">
    <property type="entry name" value="Dual-sp_phosphatase_cat-dom"/>
</dbReference>
<dbReference type="Gene3D" id="3.90.190.10">
    <property type="entry name" value="Protein tyrosine phosphatase superfamily"/>
    <property type="match status" value="1"/>
</dbReference>
<evidence type="ECO:0000313" key="5">
    <source>
        <dbReference type="EMBL" id="EDX76986.1"/>
    </source>
</evidence>
<evidence type="ECO:0000256" key="1">
    <source>
        <dbReference type="ARBA" id="ARBA00022801"/>
    </source>
</evidence>
<dbReference type="PROSITE" id="PS50054">
    <property type="entry name" value="TYR_PHOSPHATASE_DUAL"/>
    <property type="match status" value="1"/>
</dbReference>
<evidence type="ECO:0000259" key="3">
    <source>
        <dbReference type="PROSITE" id="PS50054"/>
    </source>
</evidence>
<dbReference type="STRING" id="118168.MC7420_1989"/>
<dbReference type="HOGENOM" id="CLU_1039157_0_0_3"/>
<dbReference type="Pfam" id="PF00782">
    <property type="entry name" value="DSPc"/>
    <property type="match status" value="1"/>
</dbReference>
<accession>B4VM58</accession>
<protein>
    <submittedName>
        <fullName evidence="5">Dual specificity phosphatase, catalytic domain protein</fullName>
    </submittedName>
</protein>
<keyword evidence="6" id="KW-1185">Reference proteome</keyword>
<evidence type="ECO:0000313" key="6">
    <source>
        <dbReference type="Proteomes" id="UP000003835"/>
    </source>
</evidence>
<dbReference type="SUPFAM" id="SSF52799">
    <property type="entry name" value="(Phosphotyrosine protein) phosphatases II"/>
    <property type="match status" value="1"/>
</dbReference>
<dbReference type="CDD" id="cd14498">
    <property type="entry name" value="DSP"/>
    <property type="match status" value="1"/>
</dbReference>
<feature type="domain" description="Tyrosine-protein phosphatase" evidence="3">
    <location>
        <begin position="111"/>
        <end position="254"/>
    </location>
</feature>
<name>B4VM58_9CYAN</name>
<reference evidence="5 6" key="1">
    <citation type="submission" date="2008-07" db="EMBL/GenBank/DDBJ databases">
        <authorList>
            <person name="Tandeau de Marsac N."/>
            <person name="Ferriera S."/>
            <person name="Johnson J."/>
            <person name="Kravitz S."/>
            <person name="Beeson K."/>
            <person name="Sutton G."/>
            <person name="Rogers Y.-H."/>
            <person name="Friedman R."/>
            <person name="Frazier M."/>
            <person name="Venter J.C."/>
        </authorList>
    </citation>
    <scope>NUCLEOTIDE SEQUENCE [LARGE SCALE GENOMIC DNA]</scope>
    <source>
        <strain evidence="5 6">PCC 7420</strain>
    </source>
</reference>
<dbReference type="InterPro" id="IPR020422">
    <property type="entry name" value="TYR_PHOSPHATASE_DUAL_dom"/>
</dbReference>
<dbReference type="AlphaFoldDB" id="B4VM58"/>
<dbReference type="SMART" id="SM00195">
    <property type="entry name" value="DSPc"/>
    <property type="match status" value="1"/>
</dbReference>
<sequence length="255" mass="28756">MLENFGATVKILSPHPPQDIIVQIWTNALTKFNSEGDWHGINLTYTPEESQPVSVFQGSFMPTAPGDFQFTYRFRLKNDENAWQWAGQFQENGYLKVELPSPDRQWTQGPNFVEVFPNIYVGNFIAASQAASLGIDAVLNLGEELTLMFPESSPIAYRKMGTLDGASNPIADELLLAAVQWIDEQVQQGKNKILLNCRAGIGRSGSVGVAYCFSKNPQWTYQQTLDYIWSKKPNIYPHSQLQDSLERLFPRSTSR</sequence>